<organism evidence="2 3">
    <name type="scientific">Steinernema carpocapsae</name>
    <name type="common">Entomopathogenic nematode</name>
    <dbReference type="NCBI Taxonomy" id="34508"/>
    <lineage>
        <taxon>Eukaryota</taxon>
        <taxon>Metazoa</taxon>
        <taxon>Ecdysozoa</taxon>
        <taxon>Nematoda</taxon>
        <taxon>Chromadorea</taxon>
        <taxon>Rhabditida</taxon>
        <taxon>Tylenchina</taxon>
        <taxon>Panagrolaimomorpha</taxon>
        <taxon>Strongyloidoidea</taxon>
        <taxon>Steinernematidae</taxon>
        <taxon>Steinernema</taxon>
    </lineage>
</organism>
<feature type="compositionally biased region" description="Low complexity" evidence="1">
    <location>
        <begin position="119"/>
        <end position="142"/>
    </location>
</feature>
<evidence type="ECO:0000313" key="3">
    <source>
        <dbReference type="Proteomes" id="UP000298663"/>
    </source>
</evidence>
<feature type="compositionally biased region" description="Basic and acidic residues" evidence="1">
    <location>
        <begin position="90"/>
        <end position="106"/>
    </location>
</feature>
<name>A0A4V6XVL3_STECR</name>
<accession>A0A4V6XVL3</accession>
<dbReference type="Proteomes" id="UP000298663">
    <property type="component" value="Unassembled WGS sequence"/>
</dbReference>
<feature type="region of interest" description="Disordered" evidence="1">
    <location>
        <begin position="70"/>
        <end position="232"/>
    </location>
</feature>
<protein>
    <submittedName>
        <fullName evidence="2">Uncharacterized protein</fullName>
    </submittedName>
</protein>
<dbReference type="AlphaFoldDB" id="A0A4V6XVL3"/>
<reference evidence="2 3" key="1">
    <citation type="journal article" date="2015" name="Genome Biol.">
        <title>Comparative genomics of Steinernema reveals deeply conserved gene regulatory networks.</title>
        <authorList>
            <person name="Dillman A.R."/>
            <person name="Macchietto M."/>
            <person name="Porter C.F."/>
            <person name="Rogers A."/>
            <person name="Williams B."/>
            <person name="Antoshechkin I."/>
            <person name="Lee M.M."/>
            <person name="Goodwin Z."/>
            <person name="Lu X."/>
            <person name="Lewis E.E."/>
            <person name="Goodrich-Blair H."/>
            <person name="Stock S.P."/>
            <person name="Adams B.J."/>
            <person name="Sternberg P.W."/>
            <person name="Mortazavi A."/>
        </authorList>
    </citation>
    <scope>NUCLEOTIDE SEQUENCE [LARGE SCALE GENOMIC DNA]</scope>
    <source>
        <strain evidence="2 3">ALL</strain>
    </source>
</reference>
<reference evidence="2 3" key="2">
    <citation type="journal article" date="2019" name="G3 (Bethesda)">
        <title>Hybrid Assembly of the Genome of the Entomopathogenic Nematode Steinernema carpocapsae Identifies the X-Chromosome.</title>
        <authorList>
            <person name="Serra L."/>
            <person name="Macchietto M."/>
            <person name="Macias-Munoz A."/>
            <person name="McGill C.J."/>
            <person name="Rodriguez I.M."/>
            <person name="Rodriguez B."/>
            <person name="Murad R."/>
            <person name="Mortazavi A."/>
        </authorList>
    </citation>
    <scope>NUCLEOTIDE SEQUENCE [LARGE SCALE GENOMIC DNA]</scope>
    <source>
        <strain evidence="2 3">ALL</strain>
    </source>
</reference>
<proteinExistence type="predicted"/>
<sequence length="253" mass="27687">METVYNRLHTVYNPVLCVMSSDTGTKSKRRCLQVALKRTEAWFIYLLRDANGVSRGRTIRAGGVVQSRGTVGREGITGSGDGGAAPRCQADNEREGRKRNREELRGRGKLRSSRRLRGETSTSTEARTTSTGTTRTTSTRTTQVGEQPYAFDFDDIDLNGIEISGNNGEDNGSPSRQRRGQRPCYQWGSTDAADGEDAGDAPYAGSPDSTTRDEWDWAAADPLAPGQPRASWSAPINVVGCTHCSLNILRRRQ</sequence>
<evidence type="ECO:0000256" key="1">
    <source>
        <dbReference type="SAM" id="MobiDB-lite"/>
    </source>
</evidence>
<gene>
    <name evidence="2" type="ORF">L596_028964</name>
</gene>
<dbReference type="EMBL" id="AZBU02000012">
    <property type="protein sequence ID" value="TKR59265.1"/>
    <property type="molecule type" value="Genomic_DNA"/>
</dbReference>
<keyword evidence="3" id="KW-1185">Reference proteome</keyword>
<comment type="caution">
    <text evidence="2">The sequence shown here is derived from an EMBL/GenBank/DDBJ whole genome shotgun (WGS) entry which is preliminary data.</text>
</comment>
<feature type="compositionally biased region" description="Polar residues" evidence="1">
    <location>
        <begin position="164"/>
        <end position="175"/>
    </location>
</feature>
<evidence type="ECO:0000313" key="2">
    <source>
        <dbReference type="EMBL" id="TKR59265.1"/>
    </source>
</evidence>